<name>A0A0D2L3H4_9CHLO</name>
<gene>
    <name evidence="1" type="ORF">MNEG_6211</name>
</gene>
<reference evidence="1 2" key="1">
    <citation type="journal article" date="2013" name="BMC Genomics">
        <title>Reconstruction of the lipid metabolism for the microalga Monoraphidium neglectum from its genome sequence reveals characteristics suitable for biofuel production.</title>
        <authorList>
            <person name="Bogen C."/>
            <person name="Al-Dilaimi A."/>
            <person name="Albersmeier A."/>
            <person name="Wichmann J."/>
            <person name="Grundmann M."/>
            <person name="Rupp O."/>
            <person name="Lauersen K.J."/>
            <person name="Blifernez-Klassen O."/>
            <person name="Kalinowski J."/>
            <person name="Goesmann A."/>
            <person name="Mussgnug J.H."/>
            <person name="Kruse O."/>
        </authorList>
    </citation>
    <scope>NUCLEOTIDE SEQUENCE [LARGE SCALE GENOMIC DNA]</scope>
    <source>
        <strain evidence="1 2">SAG 48.87</strain>
    </source>
</reference>
<organism evidence="1 2">
    <name type="scientific">Monoraphidium neglectum</name>
    <dbReference type="NCBI Taxonomy" id="145388"/>
    <lineage>
        <taxon>Eukaryota</taxon>
        <taxon>Viridiplantae</taxon>
        <taxon>Chlorophyta</taxon>
        <taxon>core chlorophytes</taxon>
        <taxon>Chlorophyceae</taxon>
        <taxon>CS clade</taxon>
        <taxon>Sphaeropleales</taxon>
        <taxon>Selenastraceae</taxon>
        <taxon>Monoraphidium</taxon>
    </lineage>
</organism>
<accession>A0A0D2L3H4</accession>
<proteinExistence type="predicted"/>
<dbReference type="AlphaFoldDB" id="A0A0D2L3H4"/>
<evidence type="ECO:0000313" key="1">
    <source>
        <dbReference type="EMBL" id="KIZ01749.1"/>
    </source>
</evidence>
<dbReference type="OrthoDB" id="10629458at2759"/>
<dbReference type="EMBL" id="KK101209">
    <property type="protein sequence ID" value="KIZ01749.1"/>
    <property type="molecule type" value="Genomic_DNA"/>
</dbReference>
<protein>
    <submittedName>
        <fullName evidence="1">Uncharacterized protein</fullName>
    </submittedName>
</protein>
<dbReference type="Proteomes" id="UP000054498">
    <property type="component" value="Unassembled WGS sequence"/>
</dbReference>
<dbReference type="GeneID" id="25739087"/>
<keyword evidence="2" id="KW-1185">Reference proteome</keyword>
<sequence length="277" mass="27289">MACSASAFAFFALDGPAAYADLRAAALADYRASAAAASSAAAAAPSAVHPRGAVRRDSGGPADQCSFCVSAAPLEAGREAGGCGACDGCGQPACGACAAARLAACPACGFAACEDCRLQLGEEEDGAGQDVGGRPGGCWCESGSQRDADNHRFVSRERYKAVSMTHPSMRASSMAAAGLRDDEDDGEADGWAFAHGWQLVGGAADDDAITGDGGSGGSSAGAGYGASASSLGGVLLHGAAGGRHGSMELSSDGGSGLRRSMMRYGALGARSRHSGCF</sequence>
<dbReference type="RefSeq" id="XP_013900768.1">
    <property type="nucleotide sequence ID" value="XM_014045314.1"/>
</dbReference>
<evidence type="ECO:0000313" key="2">
    <source>
        <dbReference type="Proteomes" id="UP000054498"/>
    </source>
</evidence>
<dbReference type="KEGG" id="mng:MNEG_6211"/>